<organism evidence="1 2">
    <name type="scientific">Mycena chlorophos</name>
    <name type="common">Agaric fungus</name>
    <name type="synonym">Agaricus chlorophos</name>
    <dbReference type="NCBI Taxonomy" id="658473"/>
    <lineage>
        <taxon>Eukaryota</taxon>
        <taxon>Fungi</taxon>
        <taxon>Dikarya</taxon>
        <taxon>Basidiomycota</taxon>
        <taxon>Agaricomycotina</taxon>
        <taxon>Agaricomycetes</taxon>
        <taxon>Agaricomycetidae</taxon>
        <taxon>Agaricales</taxon>
        <taxon>Marasmiineae</taxon>
        <taxon>Mycenaceae</taxon>
        <taxon>Mycena</taxon>
    </lineage>
</organism>
<dbReference type="Proteomes" id="UP000613580">
    <property type="component" value="Unassembled WGS sequence"/>
</dbReference>
<gene>
    <name evidence="1" type="ORF">HMN09_00684200</name>
</gene>
<keyword evidence="2" id="KW-1185">Reference proteome</keyword>
<accession>A0A8H6W864</accession>
<dbReference type="OrthoDB" id="2748701at2759"/>
<dbReference type="AlphaFoldDB" id="A0A8H6W864"/>
<proteinExistence type="predicted"/>
<protein>
    <submittedName>
        <fullName evidence="1">CRAL-TRIO domain-containing protein</fullName>
    </submittedName>
</protein>
<evidence type="ECO:0000313" key="1">
    <source>
        <dbReference type="EMBL" id="KAF7308357.1"/>
    </source>
</evidence>
<sequence length="365" mass="40006">MATLQGLPAELLSRILSLACTDSGATGRSLCLVSCPIAAVAVSFKYQSLALRGRKQTLAFARLLERKFHTGPPPRIKFLYVQAQESQEELEEITTEIWKDYSIAKQELQDLTMGGIGSGKKNPGMAGLLVYGSHMAYARQVAEAEQDKFGRDGASAICKILRTAASTLEVLHIATNGYITEQFASQQALNLPRLLDLTTCGGFPLNTENRTSRPALLPCTTLRSVHIVDASYWQSASWVADFFESNGLARFAPQLTSLCLSEVGLHDDFIAAAIARGLGLKVSGLRDCEDLAALPESVKEVKIFHEAPEGREEESRKLVENLQAVGEESKNVRVIAVPVVVESEETGDLEDTYFRQWLEKVDGWL</sequence>
<dbReference type="EMBL" id="JACAZE010000008">
    <property type="protein sequence ID" value="KAF7308357.1"/>
    <property type="molecule type" value="Genomic_DNA"/>
</dbReference>
<comment type="caution">
    <text evidence="1">The sequence shown here is derived from an EMBL/GenBank/DDBJ whole genome shotgun (WGS) entry which is preliminary data.</text>
</comment>
<reference evidence="1" key="1">
    <citation type="submission" date="2020-05" db="EMBL/GenBank/DDBJ databases">
        <title>Mycena genomes resolve the evolution of fungal bioluminescence.</title>
        <authorList>
            <person name="Tsai I.J."/>
        </authorList>
    </citation>
    <scope>NUCLEOTIDE SEQUENCE</scope>
    <source>
        <strain evidence="1">110903Hualien_Pintung</strain>
    </source>
</reference>
<evidence type="ECO:0000313" key="2">
    <source>
        <dbReference type="Proteomes" id="UP000613580"/>
    </source>
</evidence>
<name>A0A8H6W864_MYCCL</name>